<dbReference type="Proteomes" id="UP001142444">
    <property type="component" value="Unassembled WGS sequence"/>
</dbReference>
<evidence type="ECO:0000256" key="2">
    <source>
        <dbReference type="ARBA" id="ARBA00022679"/>
    </source>
</evidence>
<keyword evidence="10" id="KW-1185">Reference proteome</keyword>
<dbReference type="SUPFAM" id="SSF53335">
    <property type="entry name" value="S-adenosyl-L-methionine-dependent methyltransferases"/>
    <property type="match status" value="1"/>
</dbReference>
<dbReference type="Gene3D" id="3.40.50.150">
    <property type="entry name" value="Vaccinia Virus protein VP39"/>
    <property type="match status" value="1"/>
</dbReference>
<reference evidence="9" key="1">
    <citation type="submission" date="2022-11" db="EMBL/GenBank/DDBJ databases">
        <authorList>
            <person name="Kamali M."/>
            <person name="Peak L."/>
            <person name="Go Y.Y."/>
            <person name="Balasuriya U.B.R."/>
            <person name="Carossino M."/>
        </authorList>
    </citation>
    <scope>NUCLEOTIDE SEQUENCE</scope>
    <source>
        <strain evidence="9">4524</strain>
    </source>
</reference>
<comment type="caution">
    <text evidence="9">The sequence shown here is derived from an EMBL/GenBank/DDBJ whole genome shotgun (WGS) entry which is preliminary data.</text>
</comment>
<protein>
    <recommendedName>
        <fullName evidence="8">Cytosine-specific methyltransferase</fullName>
        <ecNumber evidence="8">2.1.1.37</ecNumber>
    </recommendedName>
</protein>
<dbReference type="PANTHER" id="PTHR46098">
    <property type="entry name" value="TRNA (CYTOSINE(38)-C(5))-METHYLTRANSFERASE"/>
    <property type="match status" value="1"/>
</dbReference>
<dbReference type="InterPro" id="IPR050750">
    <property type="entry name" value="C5-MTase"/>
</dbReference>
<dbReference type="GO" id="GO:0003886">
    <property type="term" value="F:DNA (cytosine-5-)-methyltransferase activity"/>
    <property type="evidence" value="ECO:0007669"/>
    <property type="project" value="UniProtKB-EC"/>
</dbReference>
<evidence type="ECO:0000256" key="3">
    <source>
        <dbReference type="ARBA" id="ARBA00022691"/>
    </source>
</evidence>
<keyword evidence="4" id="KW-0680">Restriction system</keyword>
<evidence type="ECO:0000256" key="5">
    <source>
        <dbReference type="ARBA" id="ARBA00047422"/>
    </source>
</evidence>
<dbReference type="NCBIfam" id="TIGR00675">
    <property type="entry name" value="dcm"/>
    <property type="match status" value="1"/>
</dbReference>
<gene>
    <name evidence="9" type="primary">dcm</name>
    <name evidence="9" type="ORF">OQ257_08940</name>
</gene>
<comment type="catalytic activity">
    <reaction evidence="5 8">
        <text>a 2'-deoxycytidine in DNA + S-adenosyl-L-methionine = a 5-methyl-2'-deoxycytidine in DNA + S-adenosyl-L-homocysteine + H(+)</text>
        <dbReference type="Rhea" id="RHEA:13681"/>
        <dbReference type="Rhea" id="RHEA-COMP:11369"/>
        <dbReference type="Rhea" id="RHEA-COMP:11370"/>
        <dbReference type="ChEBI" id="CHEBI:15378"/>
        <dbReference type="ChEBI" id="CHEBI:57856"/>
        <dbReference type="ChEBI" id="CHEBI:59789"/>
        <dbReference type="ChEBI" id="CHEBI:85452"/>
        <dbReference type="ChEBI" id="CHEBI:85454"/>
        <dbReference type="EC" id="2.1.1.37"/>
    </reaction>
</comment>
<reference evidence="9" key="2">
    <citation type="journal article" date="2023" name="Pathogens">
        <title>Pathological Features and Genomic Characterization of an Actinobacillus equuli subsp. equuli Bearing Unique Virulence-Associated Genes from an Adult Horse with Pleuropneumonia.</title>
        <authorList>
            <person name="Kamali M."/>
            <person name="Carossino M."/>
            <person name="Del Piero F."/>
            <person name="Peak L."/>
            <person name="Mitchell M.S."/>
            <person name="Willette J."/>
            <person name="Baker R."/>
            <person name="Li F."/>
            <person name="Kenez A."/>
            <person name="Balasuriya U.B.R."/>
            <person name="Go Y.Y."/>
        </authorList>
    </citation>
    <scope>NUCLEOTIDE SEQUENCE</scope>
    <source>
        <strain evidence="9">4524</strain>
    </source>
</reference>
<evidence type="ECO:0000313" key="10">
    <source>
        <dbReference type="Proteomes" id="UP001142444"/>
    </source>
</evidence>
<dbReference type="CDD" id="cd00315">
    <property type="entry name" value="Cyt_C5_DNA_methylase"/>
    <property type="match status" value="1"/>
</dbReference>
<evidence type="ECO:0000256" key="8">
    <source>
        <dbReference type="RuleBase" id="RU000417"/>
    </source>
</evidence>
<dbReference type="InterPro" id="IPR029063">
    <property type="entry name" value="SAM-dependent_MTases_sf"/>
</dbReference>
<proteinExistence type="inferred from homology"/>
<comment type="similarity">
    <text evidence="6 7">Belongs to the class I-like SAM-binding methyltransferase superfamily. C5-methyltransferase family.</text>
</comment>
<dbReference type="EMBL" id="JAPHVQ010000008">
    <property type="protein sequence ID" value="MDE8035287.1"/>
    <property type="molecule type" value="Genomic_DNA"/>
</dbReference>
<keyword evidence="3 6" id="KW-0949">S-adenosyl-L-methionine</keyword>
<keyword evidence="1 6" id="KW-0489">Methyltransferase</keyword>
<evidence type="ECO:0000313" key="9">
    <source>
        <dbReference type="EMBL" id="MDE8035287.1"/>
    </source>
</evidence>
<sequence>MPNLARKKADHQQMSLFFDEINTAQIPTQAVKLQEIFVQPLKFIDLFAGIGGFHQALHNQGAKCVFAAEWDNKCRETYEYNFKKISPKLFELDNFAGDLTQIEPKSIPDHDILCAGFPCQPFSISGKQKGFEDTRGTLFFNVLEIIEAKQPKVVFLENVKHLVHHDNGNTLRVILEKLEELGYLAEWKVLNAKDFGLAQNRERIIIIANKQARFNFKKIKHTQNTIIKDILDTDSNFEYLKEDEYTLLPENLVKEQKSGLIFCGYRNKTIRTSGVRPNTEHLSRVHKQPNRIYHINGTHPTLPSQEASGRFFIYDGKGVRKLTIDECYKLQGFPKSFQKNQNLAACYNQIGNSVAIPMIEAIFSQIKEQYFECVN</sequence>
<dbReference type="PRINTS" id="PR00105">
    <property type="entry name" value="C5METTRFRASE"/>
</dbReference>
<dbReference type="AlphaFoldDB" id="A0A9X4G3V2"/>
<dbReference type="Gene3D" id="3.90.120.10">
    <property type="entry name" value="DNA Methylase, subunit A, domain 2"/>
    <property type="match status" value="1"/>
</dbReference>
<dbReference type="GO" id="GO:0032259">
    <property type="term" value="P:methylation"/>
    <property type="evidence" value="ECO:0007669"/>
    <property type="project" value="UniProtKB-KW"/>
</dbReference>
<evidence type="ECO:0000256" key="4">
    <source>
        <dbReference type="ARBA" id="ARBA00022747"/>
    </source>
</evidence>
<evidence type="ECO:0000256" key="7">
    <source>
        <dbReference type="RuleBase" id="RU000416"/>
    </source>
</evidence>
<dbReference type="InterPro" id="IPR001525">
    <property type="entry name" value="C5_MeTfrase"/>
</dbReference>
<dbReference type="InterPro" id="IPR018117">
    <property type="entry name" value="C5_DNA_meth_AS"/>
</dbReference>
<feature type="active site" evidence="6">
    <location>
        <position position="119"/>
    </location>
</feature>
<dbReference type="PROSITE" id="PS00094">
    <property type="entry name" value="C5_MTASE_1"/>
    <property type="match status" value="1"/>
</dbReference>
<dbReference type="PANTHER" id="PTHR46098:SF1">
    <property type="entry name" value="TRNA (CYTOSINE(38)-C(5))-METHYLTRANSFERASE"/>
    <property type="match status" value="1"/>
</dbReference>
<accession>A0A9X4G3V2</accession>
<keyword evidence="2 6" id="KW-0808">Transferase</keyword>
<evidence type="ECO:0000256" key="6">
    <source>
        <dbReference type="PROSITE-ProRule" id="PRU01016"/>
    </source>
</evidence>
<dbReference type="GO" id="GO:0009307">
    <property type="term" value="P:DNA restriction-modification system"/>
    <property type="evidence" value="ECO:0007669"/>
    <property type="project" value="UniProtKB-KW"/>
</dbReference>
<dbReference type="Pfam" id="PF00145">
    <property type="entry name" value="DNA_methylase"/>
    <property type="match status" value="1"/>
</dbReference>
<evidence type="ECO:0000256" key="1">
    <source>
        <dbReference type="ARBA" id="ARBA00022603"/>
    </source>
</evidence>
<name>A0A9X4G3V2_ACTEU</name>
<organism evidence="9 10">
    <name type="scientific">Actinobacillus equuli subsp. equuli</name>
    <dbReference type="NCBI Taxonomy" id="202947"/>
    <lineage>
        <taxon>Bacteria</taxon>
        <taxon>Pseudomonadati</taxon>
        <taxon>Pseudomonadota</taxon>
        <taxon>Gammaproteobacteria</taxon>
        <taxon>Pasteurellales</taxon>
        <taxon>Pasteurellaceae</taxon>
        <taxon>Actinobacillus</taxon>
    </lineage>
</organism>
<dbReference type="RefSeq" id="WP_275218215.1">
    <property type="nucleotide sequence ID" value="NZ_JAPHVQ010000008.1"/>
</dbReference>
<dbReference type="PROSITE" id="PS51679">
    <property type="entry name" value="SAM_MT_C5"/>
    <property type="match status" value="1"/>
</dbReference>
<dbReference type="EC" id="2.1.1.37" evidence="8"/>